<reference evidence="4" key="1">
    <citation type="journal article" date="2011" name="Genome Res.">
        <title>Phylogeny-wide analysis of social amoeba genomes highlights ancient origins for complex intercellular communication.</title>
        <authorList>
            <person name="Heidel A.J."/>
            <person name="Lawal H.M."/>
            <person name="Felder M."/>
            <person name="Schilde C."/>
            <person name="Helps N.R."/>
            <person name="Tunggal B."/>
            <person name="Rivero F."/>
            <person name="John U."/>
            <person name="Schleicher M."/>
            <person name="Eichinger L."/>
            <person name="Platzer M."/>
            <person name="Noegel A.A."/>
            <person name="Schaap P."/>
            <person name="Gloeckner G."/>
        </authorList>
    </citation>
    <scope>NUCLEOTIDE SEQUENCE [LARGE SCALE GENOMIC DNA]</scope>
    <source>
        <strain evidence="4">SH3</strain>
    </source>
</reference>
<feature type="transmembrane region" description="Helical" evidence="2">
    <location>
        <begin position="236"/>
        <end position="257"/>
    </location>
</feature>
<sequence>MDKYLKEGKNLVKTSLKKSPDAGSSPATTTPPLSPTQERINGNLSRKDAKKVTKRRTLVHPVFYIKFFKGFITFFKGFYLSINTKEIRKTYFETLKIMLIMMASVYLALTLLSFPVMALMGLFTKLGLGHFETIQIHFTPLNLLSKIAFFIPMVFIGVLRYVLPSYNEDMFFNVMASQNKQLAEFLKESPVVKQYPFSGYMIRFGKMALFGGVVYLFSMVPYIGTFVLAASNFYYAYQPLGMGMSFILSVISLHPSLKSHSAYMLKALMASYSLGKELLEVYYCRVPDAKQEIYINRRFFGWLFGFSIISMYVLSIPYVGISLWGVIQGSASFLVIRILERNKFKEDVQHDTSIIHLFGEQCVTAAEHHKVF</sequence>
<dbReference type="PANTHER" id="PTHR38421">
    <property type="entry name" value="TRANSMEMBRANE PROTEIN USGS"/>
    <property type="match status" value="1"/>
</dbReference>
<dbReference type="OrthoDB" id="10041630at2759"/>
<dbReference type="Proteomes" id="UP000007797">
    <property type="component" value="Unassembled WGS sequence"/>
</dbReference>
<evidence type="ECO:0000256" key="1">
    <source>
        <dbReference type="SAM" id="MobiDB-lite"/>
    </source>
</evidence>
<evidence type="ECO:0000313" key="3">
    <source>
        <dbReference type="EMBL" id="EGG23762.1"/>
    </source>
</evidence>
<dbReference type="GeneID" id="14876211"/>
<feature type="compositionally biased region" description="Low complexity" evidence="1">
    <location>
        <begin position="21"/>
        <end position="31"/>
    </location>
</feature>
<keyword evidence="4" id="KW-1185">Reference proteome</keyword>
<protein>
    <recommendedName>
        <fullName evidence="5">Transmembrane protein</fullName>
    </recommendedName>
</protein>
<feature type="transmembrane region" description="Helical" evidence="2">
    <location>
        <begin position="103"/>
        <end position="123"/>
    </location>
</feature>
<keyword evidence="2" id="KW-0812">Transmembrane</keyword>
<evidence type="ECO:0000313" key="4">
    <source>
        <dbReference type="Proteomes" id="UP000007797"/>
    </source>
</evidence>
<name>F4PJI8_CACFS</name>
<dbReference type="EMBL" id="GL883007">
    <property type="protein sequence ID" value="EGG23762.1"/>
    <property type="molecule type" value="Genomic_DNA"/>
</dbReference>
<feature type="region of interest" description="Disordered" evidence="1">
    <location>
        <begin position="1"/>
        <end position="48"/>
    </location>
</feature>
<dbReference type="OMA" id="YGWIFGF"/>
<dbReference type="AlphaFoldDB" id="F4PJI8"/>
<keyword evidence="2" id="KW-1133">Transmembrane helix</keyword>
<dbReference type="KEGG" id="dfa:DFA_05897"/>
<proteinExistence type="predicted"/>
<evidence type="ECO:0000256" key="2">
    <source>
        <dbReference type="SAM" id="Phobius"/>
    </source>
</evidence>
<gene>
    <name evidence="3" type="ORF">DFA_05897</name>
</gene>
<feature type="transmembrane region" description="Helical" evidence="2">
    <location>
        <begin position="63"/>
        <end position="82"/>
    </location>
</feature>
<dbReference type="PANTHER" id="PTHR38421:SF1">
    <property type="entry name" value="TRANSMEMBRANE PROTEIN"/>
    <property type="match status" value="1"/>
</dbReference>
<feature type="transmembrane region" description="Helical" evidence="2">
    <location>
        <begin position="143"/>
        <end position="163"/>
    </location>
</feature>
<feature type="compositionally biased region" description="Basic and acidic residues" evidence="1">
    <location>
        <begin position="1"/>
        <end position="10"/>
    </location>
</feature>
<keyword evidence="2" id="KW-0472">Membrane</keyword>
<organism evidence="3 4">
    <name type="scientific">Cavenderia fasciculata</name>
    <name type="common">Slime mold</name>
    <name type="synonym">Dictyostelium fasciculatum</name>
    <dbReference type="NCBI Taxonomy" id="261658"/>
    <lineage>
        <taxon>Eukaryota</taxon>
        <taxon>Amoebozoa</taxon>
        <taxon>Evosea</taxon>
        <taxon>Eumycetozoa</taxon>
        <taxon>Dictyostelia</taxon>
        <taxon>Acytosteliales</taxon>
        <taxon>Cavenderiaceae</taxon>
        <taxon>Cavenderia</taxon>
    </lineage>
</organism>
<evidence type="ECO:0008006" key="5">
    <source>
        <dbReference type="Google" id="ProtNLM"/>
    </source>
</evidence>
<dbReference type="RefSeq" id="XP_004361613.1">
    <property type="nucleotide sequence ID" value="XM_004361556.1"/>
</dbReference>
<feature type="transmembrane region" description="Helical" evidence="2">
    <location>
        <begin position="299"/>
        <end position="315"/>
    </location>
</feature>
<accession>F4PJI8</accession>
<feature type="transmembrane region" description="Helical" evidence="2">
    <location>
        <begin position="207"/>
        <end position="230"/>
    </location>
</feature>